<dbReference type="EMBL" id="MRYD01000016">
    <property type="protein sequence ID" value="OSZ61439.1"/>
    <property type="molecule type" value="Genomic_DNA"/>
</dbReference>
<proteinExistence type="predicted"/>
<keyword evidence="2" id="KW-0732">Signal</keyword>
<feature type="region of interest" description="Disordered" evidence="1">
    <location>
        <begin position="28"/>
        <end position="59"/>
    </location>
</feature>
<evidence type="ECO:0000256" key="1">
    <source>
        <dbReference type="SAM" id="MobiDB-lite"/>
    </source>
</evidence>
<protein>
    <submittedName>
        <fullName evidence="3">Uncharacterized protein</fullName>
    </submittedName>
</protein>
<evidence type="ECO:0000256" key="2">
    <source>
        <dbReference type="SAM" id="SignalP"/>
    </source>
</evidence>
<feature type="chain" id="PRO_5047544913" evidence="2">
    <location>
        <begin position="22"/>
        <end position="59"/>
    </location>
</feature>
<gene>
    <name evidence="3" type="ORF">OQI_05455</name>
</gene>
<accession>A0ABX3YPR3</accession>
<evidence type="ECO:0000313" key="4">
    <source>
        <dbReference type="Proteomes" id="UP000194266"/>
    </source>
</evidence>
<dbReference type="Proteomes" id="UP000194266">
    <property type="component" value="Unassembled WGS sequence"/>
</dbReference>
<reference evidence="3 4" key="1">
    <citation type="submission" date="2016-12" db="EMBL/GenBank/DDBJ databases">
        <title>Genome Mining:The Detection of Biosynthetic Gene Clusters to Aid in the Expression of Curamycin A produced by Streptomyces sp. strain CZA14.</title>
        <authorList>
            <person name="Durrell K.A."/>
            <person name="Kirby B.M."/>
            <person name="Khan W."/>
            <person name="Mthethwa T."/>
            <person name="Le Roes-Hill M."/>
        </authorList>
    </citation>
    <scope>NUCLEOTIDE SEQUENCE [LARGE SCALE GENOMIC DNA]</scope>
    <source>
        <strain evidence="3 4">CZA14</strain>
    </source>
</reference>
<dbReference type="RefSeq" id="WP_086168200.1">
    <property type="nucleotide sequence ID" value="NZ_MRYD01000016.1"/>
</dbReference>
<keyword evidence="4" id="KW-1185">Reference proteome</keyword>
<name>A0ABX3YPR3_9ACTN</name>
<organism evidence="3 4">
    <name type="scientific">Streptomyces pharetrae CZA14</name>
    <dbReference type="NCBI Taxonomy" id="1144883"/>
    <lineage>
        <taxon>Bacteria</taxon>
        <taxon>Bacillati</taxon>
        <taxon>Actinomycetota</taxon>
        <taxon>Actinomycetes</taxon>
        <taxon>Kitasatosporales</taxon>
        <taxon>Streptomycetaceae</taxon>
        <taxon>Streptomyces</taxon>
    </lineage>
</organism>
<evidence type="ECO:0000313" key="3">
    <source>
        <dbReference type="EMBL" id="OSZ61439.1"/>
    </source>
</evidence>
<comment type="caution">
    <text evidence="3">The sequence shown here is derived from an EMBL/GenBank/DDBJ whole genome shotgun (WGS) entry which is preliminary data.</text>
</comment>
<feature type="signal peptide" evidence="2">
    <location>
        <begin position="1"/>
        <end position="21"/>
    </location>
</feature>
<feature type="compositionally biased region" description="Low complexity" evidence="1">
    <location>
        <begin position="28"/>
        <end position="53"/>
    </location>
</feature>
<sequence>MRTTPGLRILTAALLTGGTLAATAVGTTPGAAAPARSEGPGVSASGSSSGDWGWLPVVR</sequence>